<accession>A0ABN0MNW6</accession>
<evidence type="ECO:0000313" key="3">
    <source>
        <dbReference type="Proteomes" id="UP000014627"/>
    </source>
</evidence>
<dbReference type="RefSeq" id="WP_006343027.1">
    <property type="nucleotide sequence ID" value="NZ_KE356190.1"/>
</dbReference>
<keyword evidence="3" id="KW-1185">Reference proteome</keyword>
<dbReference type="EMBL" id="ATLC01000053">
    <property type="protein sequence ID" value="EPJ27681.1"/>
    <property type="molecule type" value="Genomic_DNA"/>
</dbReference>
<evidence type="ECO:0000256" key="1">
    <source>
        <dbReference type="SAM" id="Phobius"/>
    </source>
</evidence>
<reference evidence="2 3" key="1">
    <citation type="submission" date="2013-04" db="EMBL/GenBank/DDBJ databases">
        <title>Genome sequence of Chlamydia psittaci 99DC5.</title>
        <authorList>
            <person name="Huot-Creasy H."/>
            <person name="McCracken C.L."/>
            <person name="Humphries M."/>
            <person name="Sachse K."/>
            <person name="Laroucau K."/>
            <person name="Bavoil P."/>
            <person name="Myers G.S."/>
        </authorList>
    </citation>
    <scope>NUCLEOTIDE SEQUENCE [LARGE SCALE GENOMIC DNA]</scope>
    <source>
        <strain evidence="2 3">99DC5</strain>
    </source>
</reference>
<proteinExistence type="predicted"/>
<feature type="transmembrane region" description="Helical" evidence="1">
    <location>
        <begin position="264"/>
        <end position="286"/>
    </location>
</feature>
<dbReference type="Proteomes" id="UP000014627">
    <property type="component" value="Unassembled WGS sequence"/>
</dbReference>
<keyword evidence="1" id="KW-0472">Membrane</keyword>
<protein>
    <submittedName>
        <fullName evidence="2">IncA family protein</fullName>
    </submittedName>
</protein>
<evidence type="ECO:0000313" key="2">
    <source>
        <dbReference type="EMBL" id="EPJ27681.1"/>
    </source>
</evidence>
<keyword evidence="1" id="KW-1133">Transmembrane helix</keyword>
<feature type="transmembrane region" description="Helical" evidence="1">
    <location>
        <begin position="32"/>
        <end position="53"/>
    </location>
</feature>
<dbReference type="GeneID" id="12242805"/>
<keyword evidence="1" id="KW-0812">Transmembrane</keyword>
<name>A0ABN0MNW6_CHLPS</name>
<gene>
    <name evidence="2" type="ORF">CP99DC5_0795</name>
</gene>
<feature type="transmembrane region" description="Helical" evidence="1">
    <location>
        <begin position="59"/>
        <end position="81"/>
    </location>
</feature>
<organism evidence="2 3">
    <name type="scientific">Chlamydia psittaci 99DC5</name>
    <dbReference type="NCBI Taxonomy" id="1112251"/>
    <lineage>
        <taxon>Bacteria</taxon>
        <taxon>Pseudomonadati</taxon>
        <taxon>Chlamydiota</taxon>
        <taxon>Chlamydiia</taxon>
        <taxon>Chlamydiales</taxon>
        <taxon>Chlamydiaceae</taxon>
        <taxon>Chlamydia/Chlamydophila group</taxon>
        <taxon>Chlamydia</taxon>
    </lineage>
</organism>
<comment type="caution">
    <text evidence="2">The sequence shown here is derived from an EMBL/GenBank/DDBJ whole genome shotgun (WGS) entry which is preliminary data.</text>
</comment>
<sequence length="574" mass="64183">MSEQHPIHQSSRLNQIEIGKSFLDHNPKVARALQIVGIILSILAVVSSVFLVVATPVGLPISMALGGVLLGIGGSALFTSINSLASSVKKAAIEKKRQNILIQEKSEEIEVGHQTNESIWPKYNKMVDRFANLNMRIGKHERSILKQMGREEGLELIENLDRITGDYIMCTSLLEGRQEVYSEEDYAQRDDSYPTSIRKNDLLIKLGNSIISKLSQGGGVFSLKLQPLSKTMSKVHTGVTLGLVAGGIAAVGVIAAFIPGGILAFPLILASAIGIGLAILGLSYAIKTILKRSKTNKKQLLNDLKSEIDIDALKDMTRHQHVLMGMLRTSLQADQRMTLDHKDFYQDYNKVRDALQMLNEHLDEIEFKYKHTSESYQRRADSLEKTILQLSDLKNASEGEMYYPQVPSSDRAGLLSDTAGFDEMVAKGVQAARERRQKDQRGEISLGDYSQYLDEDELAFGDGWSPSGKRALETMWSAKPTVMNEEDYLILNEDVNKVLRSYRNDILRMKADIARIENLFEELQAGKQRIELFADQIIDIWHNVSSDCHEILNHLVGMQMRLVSLVEHDLTESS</sequence>
<feature type="transmembrane region" description="Helical" evidence="1">
    <location>
        <begin position="238"/>
        <end position="258"/>
    </location>
</feature>